<evidence type="ECO:0000313" key="1">
    <source>
        <dbReference type="EMBL" id="KAK8215111.1"/>
    </source>
</evidence>
<gene>
    <name evidence="1" type="ORF">M8818_002121</name>
</gene>
<name>A0ACC3SHX8_9PEZI</name>
<accession>A0ACC3SHX8</accession>
<reference evidence="1" key="1">
    <citation type="submission" date="2024-02" db="EMBL/GenBank/DDBJ databases">
        <title>Metagenome Assembled Genome of Zalaria obscura JY119.</title>
        <authorList>
            <person name="Vighnesh L."/>
            <person name="Jagadeeshwari U."/>
            <person name="Venkata Ramana C."/>
            <person name="Sasikala C."/>
        </authorList>
    </citation>
    <scope>NUCLEOTIDE SEQUENCE</scope>
    <source>
        <strain evidence="1">JY119</strain>
    </source>
</reference>
<organism evidence="1 2">
    <name type="scientific">Zalaria obscura</name>
    <dbReference type="NCBI Taxonomy" id="2024903"/>
    <lineage>
        <taxon>Eukaryota</taxon>
        <taxon>Fungi</taxon>
        <taxon>Dikarya</taxon>
        <taxon>Ascomycota</taxon>
        <taxon>Pezizomycotina</taxon>
        <taxon>Dothideomycetes</taxon>
        <taxon>Dothideomycetidae</taxon>
        <taxon>Dothideales</taxon>
        <taxon>Zalariaceae</taxon>
        <taxon>Zalaria</taxon>
    </lineage>
</organism>
<keyword evidence="2" id="KW-1185">Reference proteome</keyword>
<comment type="caution">
    <text evidence="1">The sequence shown here is derived from an EMBL/GenBank/DDBJ whole genome shotgun (WGS) entry which is preliminary data.</text>
</comment>
<sequence length="1079" mass="120616">MSKRFRKWVKPLGHLRPLALPVTNPESQSQITSSAPAVVTETDSPSPSIPPVLALVTGAEPTSQPSPALLPVTDLAPAAQADAAAEESHVSGPVEKAQKTFREATKRLTTSFARFPRENTRVASQLFKEGLRAQAPGYEQDDMNTGSVPFETIAMAAASDGQAQGSTLSGKASKVFSKVSPFLQSILGLAGIAASGAGFAPAKATAQGLGLVLKMLDQYDIDQKVLTTLEGLPAQDSYIDDLYDAYRDDVPGIAVAKATLVLAMMVKYLCTALSYLWKNVVSRAPNSLLKNGNMALAGEGLTKSIEELDQTIHRQINLLRIALDQDRRLQEILDWFSKDDHSSTHTDISRRRLEGSASWFLELPAYEAWRDSDEVTTLWCPGLPGAGKTFTASAIIDDRVVNSDPSLVTCLYCHFEQRKEQNVEAFLSSIARQLVSQNRVLQKAASEFKNNHSRKSEKDLLQFLKDAIGKLGRTFVVIDALDEFSDDHDDRLMLIDALLELRAADKGFHVCITSREAPDIADHMEPLQQIKLRASEADIRDFVRDRISPIRRFQRWTSRDDGLLVRIQDAVLQKFKLADLQAKEILRQNTIGDLKDALENLKGDMNEYYKEAVKRIRGKYNGDTIIRLLTWIFFDLGSGGGRFQLNAESLQCALATKKSSSLSSLSEHYPDIETLVSSCEGLIISRENYFDEEELLLAHETIQAFFDDNKNLLESSTELAKTCLMFLGLGTEEEVREVVGAEEKSQEVKSQEVKSREVKSREVKSRETVDLDDEMMSLFNAHVASVSRHGEGLSELSALADFAGRGVRMLLEAPEVDVNKEINGMTALSVALDEFYLPILDLLLAQGPRIQNSAAMSLRPGMVHRLRTDAITYILDKFVFDQAVYRDSFLDIALHGRHKDALYYLISHVQDPCSLLPALIEKKENVIDLRTRFNNGEGQSFDFEGEYYGAADLHGPEDDLRDEMKRLYGRWLWWEGLDIEPSFKRSIKSLDEAIELVKMGGAPAVFLPELETTEGLSVAPEDLWVARENFFRGVEKEMETKSVVTEELREVRMELLLTLDFDKWLEYCGYGRSFGYWEM</sequence>
<dbReference type="Proteomes" id="UP001320706">
    <property type="component" value="Unassembled WGS sequence"/>
</dbReference>
<dbReference type="EMBL" id="JAMKPW020000009">
    <property type="protein sequence ID" value="KAK8215111.1"/>
    <property type="molecule type" value="Genomic_DNA"/>
</dbReference>
<proteinExistence type="predicted"/>
<evidence type="ECO:0000313" key="2">
    <source>
        <dbReference type="Proteomes" id="UP001320706"/>
    </source>
</evidence>
<protein>
    <submittedName>
        <fullName evidence="1">Uncharacterized protein</fullName>
    </submittedName>
</protein>